<feature type="coiled-coil region" evidence="10">
    <location>
        <begin position="1130"/>
        <end position="1161"/>
    </location>
</feature>
<dbReference type="SUPFAM" id="SSF52738">
    <property type="entry name" value="Methylesterase CheB, C-terminal domain"/>
    <property type="match status" value="1"/>
</dbReference>
<dbReference type="Pfam" id="PF00989">
    <property type="entry name" value="PAS"/>
    <property type="match status" value="3"/>
</dbReference>
<dbReference type="PROSITE" id="PS50109">
    <property type="entry name" value="HIS_KIN"/>
    <property type="match status" value="1"/>
</dbReference>
<dbReference type="Pfam" id="PF02518">
    <property type="entry name" value="HATPase_c"/>
    <property type="match status" value="1"/>
</dbReference>
<evidence type="ECO:0000256" key="7">
    <source>
        <dbReference type="ARBA" id="ARBA00022777"/>
    </source>
</evidence>
<dbReference type="SMART" id="SM00448">
    <property type="entry name" value="REC"/>
    <property type="match status" value="1"/>
</dbReference>
<dbReference type="InterPro" id="IPR022642">
    <property type="entry name" value="CheR_C"/>
</dbReference>
<dbReference type="RefSeq" id="WP_157398589.1">
    <property type="nucleotide sequence ID" value="NZ_WSEL01000006.1"/>
</dbReference>
<dbReference type="SUPFAM" id="SSF53335">
    <property type="entry name" value="S-adenosyl-L-methionine-dependent methyltransferases"/>
    <property type="match status" value="1"/>
</dbReference>
<dbReference type="Pfam" id="PF00072">
    <property type="entry name" value="Response_reg"/>
    <property type="match status" value="1"/>
</dbReference>
<dbReference type="Proteomes" id="UP000469385">
    <property type="component" value="Unassembled WGS sequence"/>
</dbReference>
<evidence type="ECO:0000313" key="18">
    <source>
        <dbReference type="EMBL" id="MVQ30460.1"/>
    </source>
</evidence>
<dbReference type="GO" id="GO:0000155">
    <property type="term" value="F:phosphorelay sensor kinase activity"/>
    <property type="evidence" value="ECO:0007669"/>
    <property type="project" value="InterPro"/>
</dbReference>
<feature type="domain" description="Response regulatory" evidence="13">
    <location>
        <begin position="1419"/>
        <end position="1535"/>
    </location>
</feature>
<dbReference type="SMART" id="SM00086">
    <property type="entry name" value="PAC"/>
    <property type="match status" value="3"/>
</dbReference>
<dbReference type="PRINTS" id="PR00996">
    <property type="entry name" value="CHERMTFRASE"/>
</dbReference>
<comment type="caution">
    <text evidence="18">The sequence shown here is derived from an EMBL/GenBank/DDBJ whole genome shotgun (WGS) entry which is preliminary data.</text>
</comment>
<dbReference type="PROSITE" id="PS50112">
    <property type="entry name" value="PAS"/>
    <property type="match status" value="2"/>
</dbReference>
<dbReference type="Pfam" id="PF13596">
    <property type="entry name" value="PAS_10"/>
    <property type="match status" value="1"/>
</dbReference>
<dbReference type="SMART" id="SM00388">
    <property type="entry name" value="HisKA"/>
    <property type="match status" value="1"/>
</dbReference>
<dbReference type="InterPro" id="IPR000673">
    <property type="entry name" value="Sig_transdc_resp-reg_Me-estase"/>
</dbReference>
<dbReference type="Gene3D" id="3.30.450.20">
    <property type="entry name" value="PAS domain"/>
    <property type="match status" value="3"/>
</dbReference>
<dbReference type="SMART" id="SM00138">
    <property type="entry name" value="MeTrc"/>
    <property type="match status" value="1"/>
</dbReference>
<dbReference type="GO" id="GO:0005886">
    <property type="term" value="C:plasma membrane"/>
    <property type="evidence" value="ECO:0007669"/>
    <property type="project" value="UniProtKB-SubCell"/>
</dbReference>
<dbReference type="InterPro" id="IPR036890">
    <property type="entry name" value="HATPase_C_sf"/>
</dbReference>
<keyword evidence="5 9" id="KW-0597">Phosphoprotein</keyword>
<dbReference type="InterPro" id="IPR035909">
    <property type="entry name" value="CheB_C"/>
</dbReference>
<feature type="domain" description="CheR-type methyltransferase" evidence="17">
    <location>
        <begin position="230"/>
        <end position="480"/>
    </location>
</feature>
<dbReference type="InterPro" id="IPR000780">
    <property type="entry name" value="CheR_MeTrfase"/>
</dbReference>
<feature type="domain" description="PAC" evidence="15">
    <location>
        <begin position="959"/>
        <end position="1011"/>
    </location>
</feature>
<keyword evidence="19" id="KW-1185">Reference proteome</keyword>
<evidence type="ECO:0000256" key="4">
    <source>
        <dbReference type="ARBA" id="ARBA00022500"/>
    </source>
</evidence>
<dbReference type="InterPro" id="IPR022641">
    <property type="entry name" value="CheR_N"/>
</dbReference>
<keyword evidence="4" id="KW-0145">Chemotaxis</keyword>
<reference evidence="18 19" key="1">
    <citation type="submission" date="2019-12" db="EMBL/GenBank/DDBJ databases">
        <authorList>
            <person name="Huq M.A."/>
        </authorList>
    </citation>
    <scope>NUCLEOTIDE SEQUENCE [LARGE SCALE GENOMIC DNA]</scope>
    <source>
        <strain evidence="18 19">MAH-25</strain>
    </source>
</reference>
<dbReference type="SUPFAM" id="SSF47384">
    <property type="entry name" value="Homodimeric domain of signal transducing histidine kinase"/>
    <property type="match status" value="1"/>
</dbReference>
<evidence type="ECO:0000313" key="19">
    <source>
        <dbReference type="Proteomes" id="UP000469385"/>
    </source>
</evidence>
<evidence type="ECO:0000256" key="2">
    <source>
        <dbReference type="ARBA" id="ARBA00004429"/>
    </source>
</evidence>
<evidence type="ECO:0000259" key="13">
    <source>
        <dbReference type="PROSITE" id="PS50110"/>
    </source>
</evidence>
<evidence type="ECO:0000256" key="9">
    <source>
        <dbReference type="PROSITE-ProRule" id="PRU00169"/>
    </source>
</evidence>
<dbReference type="EMBL" id="WSEL01000006">
    <property type="protein sequence ID" value="MVQ30460.1"/>
    <property type="molecule type" value="Genomic_DNA"/>
</dbReference>
<dbReference type="InterPro" id="IPR000014">
    <property type="entry name" value="PAS"/>
</dbReference>
<dbReference type="InterPro" id="IPR000700">
    <property type="entry name" value="PAS-assoc_C"/>
</dbReference>
<dbReference type="Pfam" id="PF00512">
    <property type="entry name" value="HisKA"/>
    <property type="match status" value="1"/>
</dbReference>
<evidence type="ECO:0000256" key="8">
    <source>
        <dbReference type="PROSITE-ProRule" id="PRU00050"/>
    </source>
</evidence>
<feature type="domain" description="PAS" evidence="14">
    <location>
        <begin position="1012"/>
        <end position="1059"/>
    </location>
</feature>
<dbReference type="CDD" id="cd00130">
    <property type="entry name" value="PAS"/>
    <property type="match status" value="3"/>
</dbReference>
<organism evidence="18 19">
    <name type="scientific">Ramlibacter pinisoli</name>
    <dbReference type="NCBI Taxonomy" id="2682844"/>
    <lineage>
        <taxon>Bacteria</taxon>
        <taxon>Pseudomonadati</taxon>
        <taxon>Pseudomonadota</taxon>
        <taxon>Betaproteobacteria</taxon>
        <taxon>Burkholderiales</taxon>
        <taxon>Comamonadaceae</taxon>
        <taxon>Ramlibacter</taxon>
    </lineage>
</organism>
<dbReference type="SUPFAM" id="SSF55874">
    <property type="entry name" value="ATPase domain of HSP90 chaperone/DNA topoisomerase II/histidine kinase"/>
    <property type="match status" value="1"/>
</dbReference>
<evidence type="ECO:0000259" key="17">
    <source>
        <dbReference type="PROSITE" id="PS50123"/>
    </source>
</evidence>
<dbReference type="SUPFAM" id="SSF52172">
    <property type="entry name" value="CheY-like"/>
    <property type="match status" value="1"/>
</dbReference>
<dbReference type="PROSITE" id="PS50123">
    <property type="entry name" value="CHER"/>
    <property type="match status" value="1"/>
</dbReference>
<dbReference type="NCBIfam" id="TIGR00229">
    <property type="entry name" value="sensory_box"/>
    <property type="match status" value="2"/>
</dbReference>
<dbReference type="Pfam" id="PF03705">
    <property type="entry name" value="CheR_N"/>
    <property type="match status" value="1"/>
</dbReference>
<dbReference type="CDD" id="cd16434">
    <property type="entry name" value="CheB-CheR_fusion"/>
    <property type="match status" value="1"/>
</dbReference>
<dbReference type="Gene3D" id="3.30.565.10">
    <property type="entry name" value="Histidine kinase-like ATPase, C-terminal domain"/>
    <property type="match status" value="1"/>
</dbReference>
<comment type="subcellular location">
    <subcellularLocation>
        <location evidence="2">Cell inner membrane</location>
        <topology evidence="2">Multi-pass membrane protein</topology>
    </subcellularLocation>
</comment>
<dbReference type="SMART" id="SM00091">
    <property type="entry name" value="PAS"/>
    <property type="match status" value="4"/>
</dbReference>
<dbReference type="FunFam" id="3.30.565.10:FF:000006">
    <property type="entry name" value="Sensor histidine kinase WalK"/>
    <property type="match status" value="1"/>
</dbReference>
<dbReference type="InterPro" id="IPR003594">
    <property type="entry name" value="HATPase_dom"/>
</dbReference>
<dbReference type="CDD" id="cd00082">
    <property type="entry name" value="HisKA"/>
    <property type="match status" value="1"/>
</dbReference>
<dbReference type="PANTHER" id="PTHR24422">
    <property type="entry name" value="CHEMOTAXIS PROTEIN METHYLTRANSFERASE"/>
    <property type="match status" value="1"/>
</dbReference>
<proteinExistence type="predicted"/>
<dbReference type="GO" id="GO:0005737">
    <property type="term" value="C:cytoplasm"/>
    <property type="evidence" value="ECO:0007669"/>
    <property type="project" value="InterPro"/>
</dbReference>
<comment type="caution">
    <text evidence="8">Lacks conserved residue(s) required for the propagation of feature annotation.</text>
</comment>
<dbReference type="GO" id="GO:0008984">
    <property type="term" value="F:protein-glutamate methylesterase activity"/>
    <property type="evidence" value="ECO:0007669"/>
    <property type="project" value="InterPro"/>
</dbReference>
<dbReference type="Gene3D" id="3.40.50.150">
    <property type="entry name" value="Vaccinia Virus protein VP39"/>
    <property type="match status" value="1"/>
</dbReference>
<dbReference type="PROSITE" id="PS50122">
    <property type="entry name" value="CHEB"/>
    <property type="match status" value="1"/>
</dbReference>
<feature type="region of interest" description="Disordered" evidence="11">
    <location>
        <begin position="1"/>
        <end position="20"/>
    </location>
</feature>
<dbReference type="Gene3D" id="3.40.50.2300">
    <property type="match status" value="1"/>
</dbReference>
<dbReference type="Gene3D" id="1.10.287.130">
    <property type="match status" value="1"/>
</dbReference>
<gene>
    <name evidence="18" type="ORF">GON04_13445</name>
</gene>
<protein>
    <recommendedName>
        <fullName evidence="3">histidine kinase</fullName>
        <ecNumber evidence="3">2.7.13.3</ecNumber>
    </recommendedName>
</protein>
<dbReference type="EC" id="2.7.13.3" evidence="3"/>
<feature type="domain" description="PAC" evidence="15">
    <location>
        <begin position="1086"/>
        <end position="1139"/>
    </location>
</feature>
<evidence type="ECO:0000256" key="6">
    <source>
        <dbReference type="ARBA" id="ARBA00022679"/>
    </source>
</evidence>
<dbReference type="InterPro" id="IPR036097">
    <property type="entry name" value="HisK_dim/P_sf"/>
</dbReference>
<dbReference type="InterPro" id="IPR005467">
    <property type="entry name" value="His_kinase_dom"/>
</dbReference>
<dbReference type="InterPro" id="IPR035965">
    <property type="entry name" value="PAS-like_dom_sf"/>
</dbReference>
<accession>A0A6N8IWI4</accession>
<sequence length="1540" mass="167393">MVDATAPDPTQQEVSPRLDDAVPTHGYAMVPLVALGGGTAALPSLPVFFQGIPGDTGLAFVVAIQIDPSQEPQLLDVLHGATEMPVLLLSGRETVRANHVYVVPAQKVLRAEGEALVPADMRAEQVRHATADLLFRVAADSRGAHAAAIVLAGLDGDGAIGIKRIKERGGLTIAQDPDECRDDSMPRTAIGTGMVDWTLPVAEMAGRLLAYFRLEPRLHLPSEIGSESVPAAARDSQEEAGLHDVLAFLRTRTGRDFNGYKRATIVRRIARRMQVNDTASMADYLGCLRTRPGEAGALLQDLLISVTNFFRDPDYFKALEPQLSALVRSKASTEVVRVWVPACATGEEAYSLAILLSETARQLDAPPLIQVFATDLDEAAIRACRDGVYPAAIEADVPQDWLRRYFIREHRGYRVRREVREMVLFAQHDVLKDSPFSRLDLVSCRNLLIYLSKSAQQRLFQTFHFALRPQGLLFLGSSETCDEADNLFTIADKKHRIYLQRPAGRMVVVPPSGASALKQALQLRAAAEVVPPLGGRAIEASAAPARPQRADDRLLAPGALHLRLLETLAPPSILVDKEHDILHLSPGAARYLQYAGGEPSRNLLRAVLPDLRIEVRAALSQAGATRQVAEVQGPCVTVDGQHAAVRVRVHPLPDVGADLLFMVLLEPVPVAGQEPAPRPEPAPQDQLASHLDREVERLKAQLRETVEQYETSTEELKASNEELQAMNEELRSATEELETGREELQSINEELSTVNQELESNVDELAHTNSDIQNLMDATAIATVFLDRNLQIMRYTPMAVRLFSLIPSDVGRPLGDLATRLDYPDLSDDARRVLERLAPIEREIGLADGTWFLTRLLPYRTVDDRIAGVVLSFIDITERKQAEEVRMWLSAVVGSVNDAIISFALDRTILSWNAAAEAMFGYTAEESIGQLLDLLVQDGDDDGSPQRIVASIVAGQPVTQLEVQRRRKDGQPVFISLSAAPIRDGGGAVIGGTAIARDITASRAAAEALRLSEERLRLIVESAREYAIFATDLERNVTHWNTGAERLLGYSGSEMLGRSADIVFTAEDRAAGAPEDEARRALADGRASDDRVHVRKDGGQFWADGVAMPMHDQQGRPIGFVKVLRDQTEARETQQALQRSQAELVQSLQETQAARRALEEADVAKDRFLAVLSHELRNPLASIASASELLLMTGLPEAARGKAAEVVQRQARAMKVLLDELLDVSRLALGRLSLSRRRISLTLVIQNALEASRPLVQAAAHELVVSLPPESVEVDADPVRLAQVVSNLVGNSAKYTPEGGRIEVSAEVFHDEVVITVSDNGIGMEPAEIDRMFDLFSQGERSMSRSNGGLGIGLALARNIVELHGGWIMASSAGTGRGCQMRVGLPLVPGTGEPAPPAVLVPQPQPQPVVAAAAAEGDLILVADDNGDAAWGMAKLLELSGFRALLARSGEEALRLAQEQRPAVALLDIGMPDLSGHDVARRVRAEPWGQQMILIAATGWGQEEDVRQSMAAGFDAHLTKPLNVGRVKSLVEEISARRGR</sequence>
<keyword evidence="7" id="KW-0418">Kinase</keyword>
<keyword evidence="6" id="KW-0808">Transferase</keyword>
<dbReference type="SMART" id="SM00387">
    <property type="entry name" value="HATPase_c"/>
    <property type="match status" value="1"/>
</dbReference>
<dbReference type="GO" id="GO:0006355">
    <property type="term" value="P:regulation of DNA-templated transcription"/>
    <property type="evidence" value="ECO:0007669"/>
    <property type="project" value="InterPro"/>
</dbReference>
<evidence type="ECO:0000259" key="16">
    <source>
        <dbReference type="PROSITE" id="PS50122"/>
    </source>
</evidence>
<feature type="domain" description="PAC" evidence="15">
    <location>
        <begin position="838"/>
        <end position="888"/>
    </location>
</feature>
<feature type="coiled-coil region" evidence="10">
    <location>
        <begin position="688"/>
        <end position="775"/>
    </location>
</feature>
<evidence type="ECO:0000256" key="5">
    <source>
        <dbReference type="ARBA" id="ARBA00022553"/>
    </source>
</evidence>
<evidence type="ECO:0000256" key="1">
    <source>
        <dbReference type="ARBA" id="ARBA00000085"/>
    </source>
</evidence>
<dbReference type="CDD" id="cd17580">
    <property type="entry name" value="REC_2_DhkD-like"/>
    <property type="match status" value="1"/>
</dbReference>
<dbReference type="InterPro" id="IPR050903">
    <property type="entry name" value="Bact_Chemotaxis_MeTrfase"/>
</dbReference>
<dbReference type="InterPro" id="IPR013767">
    <property type="entry name" value="PAS_fold"/>
</dbReference>
<feature type="domain" description="CheB-type methylesterase" evidence="16">
    <location>
        <begin position="26"/>
        <end position="215"/>
    </location>
</feature>
<dbReference type="Gene3D" id="3.40.50.180">
    <property type="entry name" value="Methylesterase CheB, C-terminal domain"/>
    <property type="match status" value="1"/>
</dbReference>
<name>A0A6N8IWI4_9BURK</name>
<comment type="catalytic activity">
    <reaction evidence="1">
        <text>ATP + protein L-histidine = ADP + protein N-phospho-L-histidine.</text>
        <dbReference type="EC" id="2.7.13.3"/>
    </reaction>
</comment>
<dbReference type="CDD" id="cd00075">
    <property type="entry name" value="HATPase"/>
    <property type="match status" value="1"/>
</dbReference>
<feature type="domain" description="Histidine kinase" evidence="12">
    <location>
        <begin position="1171"/>
        <end position="1389"/>
    </location>
</feature>
<dbReference type="SUPFAM" id="SSF47757">
    <property type="entry name" value="Chemotaxis receptor methyltransferase CheR, N-terminal domain"/>
    <property type="match status" value="1"/>
</dbReference>
<dbReference type="PROSITE" id="PS50113">
    <property type="entry name" value="PAC"/>
    <property type="match status" value="3"/>
</dbReference>
<keyword evidence="10" id="KW-0175">Coiled coil</keyword>
<dbReference type="InterPro" id="IPR029063">
    <property type="entry name" value="SAM-dependent_MTases_sf"/>
</dbReference>
<evidence type="ECO:0000256" key="3">
    <source>
        <dbReference type="ARBA" id="ARBA00012438"/>
    </source>
</evidence>
<evidence type="ECO:0000256" key="10">
    <source>
        <dbReference type="SAM" id="Coils"/>
    </source>
</evidence>
<dbReference type="GO" id="GO:0006935">
    <property type="term" value="P:chemotaxis"/>
    <property type="evidence" value="ECO:0007669"/>
    <property type="project" value="UniProtKB-KW"/>
</dbReference>
<dbReference type="PROSITE" id="PS50110">
    <property type="entry name" value="RESPONSE_REGULATORY"/>
    <property type="match status" value="1"/>
</dbReference>
<dbReference type="InterPro" id="IPR001610">
    <property type="entry name" value="PAC"/>
</dbReference>
<dbReference type="GO" id="GO:0000156">
    <property type="term" value="F:phosphorelay response regulator activity"/>
    <property type="evidence" value="ECO:0007669"/>
    <property type="project" value="InterPro"/>
</dbReference>
<dbReference type="PANTHER" id="PTHR24422:SF27">
    <property type="entry name" value="PROTEIN-GLUTAMATE O-METHYLTRANSFERASE"/>
    <property type="match status" value="1"/>
</dbReference>
<dbReference type="InterPro" id="IPR011006">
    <property type="entry name" value="CheY-like_superfamily"/>
</dbReference>
<evidence type="ECO:0000259" key="15">
    <source>
        <dbReference type="PROSITE" id="PS50113"/>
    </source>
</evidence>
<dbReference type="Pfam" id="PF01739">
    <property type="entry name" value="CheR"/>
    <property type="match status" value="1"/>
</dbReference>
<evidence type="ECO:0000256" key="11">
    <source>
        <dbReference type="SAM" id="MobiDB-lite"/>
    </source>
</evidence>
<dbReference type="Pfam" id="PF01339">
    <property type="entry name" value="CheB_methylest"/>
    <property type="match status" value="1"/>
</dbReference>
<dbReference type="InterPro" id="IPR001789">
    <property type="entry name" value="Sig_transdc_resp-reg_receiver"/>
</dbReference>
<evidence type="ECO:0000259" key="14">
    <source>
        <dbReference type="PROSITE" id="PS50112"/>
    </source>
</evidence>
<dbReference type="InterPro" id="IPR003661">
    <property type="entry name" value="HisK_dim/P_dom"/>
</dbReference>
<feature type="domain" description="PAS" evidence="14">
    <location>
        <begin position="885"/>
        <end position="930"/>
    </location>
</feature>
<feature type="modified residue" description="4-aspartylphosphate" evidence="9">
    <location>
        <position position="1468"/>
    </location>
</feature>
<evidence type="ECO:0000259" key="12">
    <source>
        <dbReference type="PROSITE" id="PS50109"/>
    </source>
</evidence>
<dbReference type="SUPFAM" id="SSF55785">
    <property type="entry name" value="PYP-like sensor domain (PAS domain)"/>
    <property type="match status" value="4"/>
</dbReference>
<dbReference type="GO" id="GO:0008757">
    <property type="term" value="F:S-adenosylmethionine-dependent methyltransferase activity"/>
    <property type="evidence" value="ECO:0007669"/>
    <property type="project" value="InterPro"/>
</dbReference>